<dbReference type="InterPro" id="IPR022712">
    <property type="entry name" value="Beta_Casp"/>
</dbReference>
<dbReference type="Gene3D" id="3.40.50.10890">
    <property type="match status" value="1"/>
</dbReference>
<accession>A0A1F7UK90</accession>
<evidence type="ECO:0000313" key="5">
    <source>
        <dbReference type="Proteomes" id="UP000176603"/>
    </source>
</evidence>
<dbReference type="SMART" id="SM01027">
    <property type="entry name" value="Beta-Casp"/>
    <property type="match status" value="1"/>
</dbReference>
<dbReference type="Pfam" id="PF07521">
    <property type="entry name" value="RMMBL"/>
    <property type="match status" value="1"/>
</dbReference>
<dbReference type="InterPro" id="IPR050698">
    <property type="entry name" value="MBL"/>
</dbReference>
<dbReference type="InterPro" id="IPR011108">
    <property type="entry name" value="RMMBL"/>
</dbReference>
<comment type="caution">
    <text evidence="4">The sequence shown here is derived from an EMBL/GenBank/DDBJ whole genome shotgun (WGS) entry which is preliminary data.</text>
</comment>
<name>A0A1F7UK90_9BACT</name>
<dbReference type="EMBL" id="MGEH01000037">
    <property type="protein sequence ID" value="OGL78127.1"/>
    <property type="molecule type" value="Genomic_DNA"/>
</dbReference>
<dbReference type="GO" id="GO:0004521">
    <property type="term" value="F:RNA endonuclease activity"/>
    <property type="evidence" value="ECO:0007669"/>
    <property type="project" value="TreeGrafter"/>
</dbReference>
<protein>
    <recommendedName>
        <fullName evidence="6">MBL fold hydrolase</fullName>
    </recommendedName>
</protein>
<sequence>MNITFHGAAREVTGSCYLVQTGNVRILVDCGMFQGSAYTDAKNFRDFGFDPADVDAVAVTHAHLDHTGRLPKLCKERFNGTIYATPPTRDITKIILEDAEQIMEDEFKREYRPKLYERKDVDAVMSRMTPVDYSQWVEIGDLKIRFRDAGHIFGSSFIEVEERGGPRVGFSGDLGNVEVPILRPTAQIGACDAIMIESTYGNRIHEDPNTRSTKLREAIVSTVKQGGVLMIPAFAVERTQDLLYEMNTMVERGTLPKVDVYLDSPMAIKVTEVMRSYPEYYDREALERVMVGDDLLDFPGLHRTESRDQSKAINEAQRPKIIIAGAGMMNGGRIQHHLVRYLGDPKSTVLIIGYQAAGTLGRRLYSGEKHVDVLSERVTVKATVTSIGAFSAHADQKKLLTWLHEAKSPPTRVYCTHGEEAAAAALATRITEDLGIQADVPRFEEMVTV</sequence>
<dbReference type="SUPFAM" id="SSF56281">
    <property type="entry name" value="Metallo-hydrolase/oxidoreductase"/>
    <property type="match status" value="1"/>
</dbReference>
<proteinExistence type="predicted"/>
<evidence type="ECO:0000259" key="3">
    <source>
        <dbReference type="SMART" id="SM01027"/>
    </source>
</evidence>
<dbReference type="InterPro" id="IPR036866">
    <property type="entry name" value="RibonucZ/Hydroxyglut_hydro"/>
</dbReference>
<dbReference type="InterPro" id="IPR001279">
    <property type="entry name" value="Metallo-B-lactamas"/>
</dbReference>
<dbReference type="PANTHER" id="PTHR11203">
    <property type="entry name" value="CLEAVAGE AND POLYADENYLATION SPECIFICITY FACTOR FAMILY MEMBER"/>
    <property type="match status" value="1"/>
</dbReference>
<dbReference type="SMART" id="SM00849">
    <property type="entry name" value="Lactamase_B"/>
    <property type="match status" value="1"/>
</dbReference>
<dbReference type="GO" id="GO:0016787">
    <property type="term" value="F:hydrolase activity"/>
    <property type="evidence" value="ECO:0007669"/>
    <property type="project" value="UniProtKB-KW"/>
</dbReference>
<dbReference type="Pfam" id="PF10996">
    <property type="entry name" value="Beta-Casp"/>
    <property type="match status" value="1"/>
</dbReference>
<organism evidence="4 5">
    <name type="scientific">Candidatus Uhrbacteria bacterium RIFCSPHIGHO2_12_FULL_60_25</name>
    <dbReference type="NCBI Taxonomy" id="1802399"/>
    <lineage>
        <taxon>Bacteria</taxon>
        <taxon>Candidatus Uhriibacteriota</taxon>
    </lineage>
</organism>
<evidence type="ECO:0008006" key="6">
    <source>
        <dbReference type="Google" id="ProtNLM"/>
    </source>
</evidence>
<feature type="domain" description="Beta-Casp" evidence="3">
    <location>
        <begin position="239"/>
        <end position="364"/>
    </location>
</feature>
<evidence type="ECO:0000256" key="1">
    <source>
        <dbReference type="ARBA" id="ARBA00022801"/>
    </source>
</evidence>
<dbReference type="STRING" id="1802399.A3E39_04395"/>
<evidence type="ECO:0000259" key="2">
    <source>
        <dbReference type="SMART" id="SM00849"/>
    </source>
</evidence>
<reference evidence="4 5" key="1">
    <citation type="journal article" date="2016" name="Nat. Commun.">
        <title>Thousands of microbial genomes shed light on interconnected biogeochemical processes in an aquifer system.</title>
        <authorList>
            <person name="Anantharaman K."/>
            <person name="Brown C.T."/>
            <person name="Hug L.A."/>
            <person name="Sharon I."/>
            <person name="Castelle C.J."/>
            <person name="Probst A.J."/>
            <person name="Thomas B.C."/>
            <person name="Singh A."/>
            <person name="Wilkins M.J."/>
            <person name="Karaoz U."/>
            <person name="Brodie E.L."/>
            <person name="Williams K.H."/>
            <person name="Hubbard S.S."/>
            <person name="Banfield J.F."/>
        </authorList>
    </citation>
    <scope>NUCLEOTIDE SEQUENCE [LARGE SCALE GENOMIC DNA]</scope>
</reference>
<dbReference type="Proteomes" id="UP000176603">
    <property type="component" value="Unassembled WGS sequence"/>
</dbReference>
<feature type="domain" description="Metallo-beta-lactamase" evidence="2">
    <location>
        <begin position="13"/>
        <end position="219"/>
    </location>
</feature>
<dbReference type="Pfam" id="PF00753">
    <property type="entry name" value="Lactamase_B"/>
    <property type="match status" value="1"/>
</dbReference>
<dbReference type="CDD" id="cd16295">
    <property type="entry name" value="TTHA0252-CPSF-like_MBL-fold"/>
    <property type="match status" value="1"/>
</dbReference>
<dbReference type="Gene3D" id="3.60.15.10">
    <property type="entry name" value="Ribonuclease Z/Hydroxyacylglutathione hydrolase-like"/>
    <property type="match status" value="1"/>
</dbReference>
<keyword evidence="1" id="KW-0378">Hydrolase</keyword>
<dbReference type="AlphaFoldDB" id="A0A1F7UK90"/>
<gene>
    <name evidence="4" type="ORF">A3E39_04395</name>
</gene>
<dbReference type="PANTHER" id="PTHR11203:SF37">
    <property type="entry name" value="INTEGRATOR COMPLEX SUBUNIT 11"/>
    <property type="match status" value="1"/>
</dbReference>
<evidence type="ECO:0000313" key="4">
    <source>
        <dbReference type="EMBL" id="OGL78127.1"/>
    </source>
</evidence>